<dbReference type="Pfam" id="PF05564">
    <property type="entry name" value="Auxin_repressed"/>
    <property type="match status" value="1"/>
</dbReference>
<proteinExistence type="inferred from homology"/>
<feature type="compositionally biased region" description="Low complexity" evidence="2">
    <location>
        <begin position="120"/>
        <end position="136"/>
    </location>
</feature>
<protein>
    <submittedName>
        <fullName evidence="3">Uncharacterized protein</fullName>
    </submittedName>
</protein>
<evidence type="ECO:0000313" key="3">
    <source>
        <dbReference type="EMBL" id="KCW76224.1"/>
    </source>
</evidence>
<feature type="compositionally biased region" description="Basic residues" evidence="2">
    <location>
        <begin position="89"/>
        <end position="108"/>
    </location>
</feature>
<feature type="region of interest" description="Disordered" evidence="2">
    <location>
        <begin position="76"/>
        <end position="147"/>
    </location>
</feature>
<dbReference type="PANTHER" id="PTHR33565">
    <property type="entry name" value="DORMANCY-ASSOCIATED PROTEIN 1"/>
    <property type="match status" value="1"/>
</dbReference>
<dbReference type="STRING" id="71139.A0A059CD93"/>
<dbReference type="InParanoid" id="A0A059CD93"/>
<name>A0A059CD93_EUCGR</name>
<dbReference type="EMBL" id="KK198756">
    <property type="protein sequence ID" value="KCW76224.1"/>
    <property type="molecule type" value="Genomic_DNA"/>
</dbReference>
<dbReference type="InterPro" id="IPR008406">
    <property type="entry name" value="DRM/ARP"/>
</dbReference>
<evidence type="ECO:0000256" key="1">
    <source>
        <dbReference type="ARBA" id="ARBA00010502"/>
    </source>
</evidence>
<dbReference type="PANTHER" id="PTHR33565:SF2">
    <property type="entry name" value="DORMANCY-ASSOCIATED PROTEIN 1"/>
    <property type="match status" value="1"/>
</dbReference>
<gene>
    <name evidence="3" type="ORF">EUGRSUZ_D00606</name>
</gene>
<dbReference type="eggNOG" id="ENOG502S158">
    <property type="taxonomic scope" value="Eukaryota"/>
</dbReference>
<dbReference type="Gramene" id="KCW76224">
    <property type="protein sequence ID" value="KCW76224"/>
    <property type="gene ID" value="EUGRSUZ_D00606"/>
</dbReference>
<sequence>MVLLEKLWDDVVAGPQPERGLGRLRKLATSKPLVVAGQNDLSRAIFLGGRHDERETGSVMYVLMVFGALQMPGKAARAAPEGSTSGRYPCRRPRGRPPRRRPRRRPARRTCGGACSTRGATSPPRRSAASTSTSRSPTPPPSTTGCTVVRLGASIAEAREWPRSRGSKPMPGEVAMYIDGVPCYALFSAGSEKLC</sequence>
<comment type="similarity">
    <text evidence="1">Belongs to the DRM1/ARP family.</text>
</comment>
<accession>A0A059CD93</accession>
<dbReference type="AlphaFoldDB" id="A0A059CD93"/>
<organism evidence="3">
    <name type="scientific">Eucalyptus grandis</name>
    <name type="common">Flooded gum</name>
    <dbReference type="NCBI Taxonomy" id="71139"/>
    <lineage>
        <taxon>Eukaryota</taxon>
        <taxon>Viridiplantae</taxon>
        <taxon>Streptophyta</taxon>
        <taxon>Embryophyta</taxon>
        <taxon>Tracheophyta</taxon>
        <taxon>Spermatophyta</taxon>
        <taxon>Magnoliopsida</taxon>
        <taxon>eudicotyledons</taxon>
        <taxon>Gunneridae</taxon>
        <taxon>Pentapetalae</taxon>
        <taxon>rosids</taxon>
        <taxon>malvids</taxon>
        <taxon>Myrtales</taxon>
        <taxon>Myrtaceae</taxon>
        <taxon>Myrtoideae</taxon>
        <taxon>Eucalypteae</taxon>
        <taxon>Eucalyptus</taxon>
    </lineage>
</organism>
<reference evidence="3" key="1">
    <citation type="submission" date="2013-07" db="EMBL/GenBank/DDBJ databases">
        <title>The genome of Eucalyptus grandis.</title>
        <authorList>
            <person name="Schmutz J."/>
            <person name="Hayes R."/>
            <person name="Myburg A."/>
            <person name="Tuskan G."/>
            <person name="Grattapaglia D."/>
            <person name="Rokhsar D.S."/>
        </authorList>
    </citation>
    <scope>NUCLEOTIDE SEQUENCE</scope>
    <source>
        <tissue evidence="3">Leaf extractions</tissue>
    </source>
</reference>
<evidence type="ECO:0000256" key="2">
    <source>
        <dbReference type="SAM" id="MobiDB-lite"/>
    </source>
</evidence>